<dbReference type="PANTHER" id="PTHR10534">
    <property type="entry name" value="PYRIDOXAL KINASE"/>
    <property type="match status" value="1"/>
</dbReference>
<dbReference type="Pfam" id="PF08543">
    <property type="entry name" value="Phos_pyr_kin"/>
    <property type="match status" value="1"/>
</dbReference>
<dbReference type="InterPro" id="IPR004625">
    <property type="entry name" value="PyrdxlKinase"/>
</dbReference>
<dbReference type="InterPro" id="IPR029056">
    <property type="entry name" value="Ribokinase-like"/>
</dbReference>
<dbReference type="GO" id="GO:0005829">
    <property type="term" value="C:cytosol"/>
    <property type="evidence" value="ECO:0007669"/>
    <property type="project" value="TreeGrafter"/>
</dbReference>
<dbReference type="GO" id="GO:0005524">
    <property type="term" value="F:ATP binding"/>
    <property type="evidence" value="ECO:0007669"/>
    <property type="project" value="UniProtKB-KW"/>
</dbReference>
<dbReference type="UniPathway" id="UPA01068">
    <property type="reaction ID" value="UER00298"/>
</dbReference>
<dbReference type="AlphaFoldDB" id="A0A7J7KTV3"/>
<protein>
    <recommendedName>
        <fullName evidence="6">Pyridoxal kinase</fullName>
        <ecNumber evidence="5">2.7.1.35</ecNumber>
    </recommendedName>
    <alternativeName>
        <fullName evidence="11">Pyridoxine kinase</fullName>
    </alternativeName>
</protein>
<dbReference type="PANTHER" id="PTHR10534:SF2">
    <property type="entry name" value="PYRIDOXAL KINASE"/>
    <property type="match status" value="1"/>
</dbReference>
<evidence type="ECO:0000259" key="15">
    <source>
        <dbReference type="Pfam" id="PF08543"/>
    </source>
</evidence>
<evidence type="ECO:0000256" key="11">
    <source>
        <dbReference type="ARBA" id="ARBA00032808"/>
    </source>
</evidence>
<evidence type="ECO:0000256" key="9">
    <source>
        <dbReference type="ARBA" id="ARBA00022777"/>
    </source>
</evidence>
<dbReference type="EC" id="2.7.1.35" evidence="5"/>
<keyword evidence="8" id="KW-0547">Nucleotide-binding</keyword>
<dbReference type="Proteomes" id="UP000593567">
    <property type="component" value="Unassembled WGS sequence"/>
</dbReference>
<comment type="pathway">
    <text evidence="1">Cofactor metabolism; pyridoxal 5'-phosphate salvage; pyridoxamine 5'-phosphate from pyridoxamine: step 1/1.</text>
</comment>
<evidence type="ECO:0000256" key="13">
    <source>
        <dbReference type="ARBA" id="ARBA00047377"/>
    </source>
</evidence>
<dbReference type="GO" id="GO:0009443">
    <property type="term" value="P:pyridoxal 5'-phosphate salvage"/>
    <property type="evidence" value="ECO:0007669"/>
    <property type="project" value="InterPro"/>
</dbReference>
<evidence type="ECO:0000256" key="5">
    <source>
        <dbReference type="ARBA" id="ARBA00012104"/>
    </source>
</evidence>
<comment type="pathway">
    <text evidence="3">Cofactor metabolism; pyridoxal 5'-phosphate salvage; pyridoxal 5'-phosphate from pyridoxal: step 1/1.</text>
</comment>
<dbReference type="EMBL" id="VXIV02000009">
    <property type="protein sequence ID" value="KAF6041636.1"/>
    <property type="molecule type" value="Genomic_DNA"/>
</dbReference>
<reference evidence="16" key="1">
    <citation type="submission" date="2020-06" db="EMBL/GenBank/DDBJ databases">
        <title>Draft genome of Bugula neritina, a colonial animal packing powerful symbionts and potential medicines.</title>
        <authorList>
            <person name="Rayko M."/>
        </authorList>
    </citation>
    <scope>NUCLEOTIDE SEQUENCE [LARGE SCALE GENOMIC DNA]</scope>
    <source>
        <strain evidence="16">Kwan_BN1</strain>
    </source>
</reference>
<comment type="caution">
    <text evidence="16">The sequence shown here is derived from an EMBL/GenBank/DDBJ whole genome shotgun (WGS) entry which is preliminary data.</text>
</comment>
<evidence type="ECO:0000256" key="4">
    <source>
        <dbReference type="ARBA" id="ARBA00008805"/>
    </source>
</evidence>
<evidence type="ECO:0000256" key="6">
    <source>
        <dbReference type="ARBA" id="ARBA00018134"/>
    </source>
</evidence>
<comment type="catalytic activity">
    <reaction evidence="12">
        <text>pyridoxamine + ATP = pyridoxamine 5'-phosphate + ADP + H(+)</text>
        <dbReference type="Rhea" id="RHEA:25104"/>
        <dbReference type="ChEBI" id="CHEBI:15378"/>
        <dbReference type="ChEBI" id="CHEBI:30616"/>
        <dbReference type="ChEBI" id="CHEBI:57761"/>
        <dbReference type="ChEBI" id="CHEBI:58451"/>
        <dbReference type="ChEBI" id="CHEBI:456216"/>
        <dbReference type="EC" id="2.7.1.35"/>
    </reaction>
    <physiologicalReaction direction="left-to-right" evidence="12">
        <dbReference type="Rhea" id="RHEA:25105"/>
    </physiologicalReaction>
</comment>
<accession>A0A7J7KTV3</accession>
<evidence type="ECO:0000256" key="10">
    <source>
        <dbReference type="ARBA" id="ARBA00022840"/>
    </source>
</evidence>
<gene>
    <name evidence="16" type="ORF">EB796_000055</name>
</gene>
<proteinExistence type="inferred from homology"/>
<dbReference type="SUPFAM" id="SSF53613">
    <property type="entry name" value="Ribokinase-like"/>
    <property type="match status" value="1"/>
</dbReference>
<evidence type="ECO:0000256" key="3">
    <source>
        <dbReference type="ARBA" id="ARBA00005210"/>
    </source>
</evidence>
<keyword evidence="9" id="KW-0418">Kinase</keyword>
<dbReference type="Gene3D" id="3.40.1190.20">
    <property type="match status" value="1"/>
</dbReference>
<comment type="catalytic activity">
    <reaction evidence="14">
        <text>pyridoxine + ATP = pyridoxine 5'-phosphate + ADP + H(+)</text>
        <dbReference type="Rhea" id="RHEA:25108"/>
        <dbReference type="ChEBI" id="CHEBI:15378"/>
        <dbReference type="ChEBI" id="CHEBI:16709"/>
        <dbReference type="ChEBI" id="CHEBI:30616"/>
        <dbReference type="ChEBI" id="CHEBI:58589"/>
        <dbReference type="ChEBI" id="CHEBI:456216"/>
        <dbReference type="EC" id="2.7.1.35"/>
    </reaction>
    <physiologicalReaction direction="left-to-right" evidence="14">
        <dbReference type="Rhea" id="RHEA:25109"/>
    </physiologicalReaction>
</comment>
<evidence type="ECO:0000313" key="16">
    <source>
        <dbReference type="EMBL" id="KAF6041636.1"/>
    </source>
</evidence>
<comment type="catalytic activity">
    <reaction evidence="13">
        <text>pyridoxal + ATP = pyridoxal 5'-phosphate + ADP + H(+)</text>
        <dbReference type="Rhea" id="RHEA:10224"/>
        <dbReference type="ChEBI" id="CHEBI:15378"/>
        <dbReference type="ChEBI" id="CHEBI:17310"/>
        <dbReference type="ChEBI" id="CHEBI:30616"/>
        <dbReference type="ChEBI" id="CHEBI:456216"/>
        <dbReference type="ChEBI" id="CHEBI:597326"/>
        <dbReference type="EC" id="2.7.1.35"/>
    </reaction>
    <physiologicalReaction direction="left-to-right" evidence="13">
        <dbReference type="Rhea" id="RHEA:10225"/>
    </physiologicalReaction>
</comment>
<evidence type="ECO:0000256" key="1">
    <source>
        <dbReference type="ARBA" id="ARBA00004750"/>
    </source>
</evidence>
<evidence type="ECO:0000256" key="8">
    <source>
        <dbReference type="ARBA" id="ARBA00022741"/>
    </source>
</evidence>
<feature type="domain" description="Pyridoxamine kinase/Phosphomethylpyrimidine kinase" evidence="15">
    <location>
        <begin position="99"/>
        <end position="265"/>
    </location>
</feature>
<evidence type="ECO:0000256" key="2">
    <source>
        <dbReference type="ARBA" id="ARBA00004835"/>
    </source>
</evidence>
<dbReference type="CDD" id="cd01173">
    <property type="entry name" value="pyridoxal_pyridoxamine_kinase"/>
    <property type="match status" value="1"/>
</dbReference>
<dbReference type="InterPro" id="IPR013749">
    <property type="entry name" value="PM/HMP-P_kinase-1"/>
</dbReference>
<evidence type="ECO:0000256" key="14">
    <source>
        <dbReference type="ARBA" id="ARBA00048524"/>
    </source>
</evidence>
<dbReference type="GO" id="GO:0008478">
    <property type="term" value="F:pyridoxal kinase activity"/>
    <property type="evidence" value="ECO:0007669"/>
    <property type="project" value="UniProtKB-EC"/>
</dbReference>
<organism evidence="16 17">
    <name type="scientific">Bugula neritina</name>
    <name type="common">Brown bryozoan</name>
    <name type="synonym">Sertularia neritina</name>
    <dbReference type="NCBI Taxonomy" id="10212"/>
    <lineage>
        <taxon>Eukaryota</taxon>
        <taxon>Metazoa</taxon>
        <taxon>Spiralia</taxon>
        <taxon>Lophotrochozoa</taxon>
        <taxon>Bryozoa</taxon>
        <taxon>Gymnolaemata</taxon>
        <taxon>Cheilostomatida</taxon>
        <taxon>Flustrina</taxon>
        <taxon>Buguloidea</taxon>
        <taxon>Bugulidae</taxon>
        <taxon>Bugula</taxon>
    </lineage>
</organism>
<name>A0A7J7KTV3_BUGNE</name>
<comment type="similarity">
    <text evidence="4">Belongs to the pyridoxine kinase family.</text>
</comment>
<dbReference type="OrthoDB" id="2104723at2759"/>
<evidence type="ECO:0000313" key="17">
    <source>
        <dbReference type="Proteomes" id="UP000593567"/>
    </source>
</evidence>
<dbReference type="NCBIfam" id="TIGR00687">
    <property type="entry name" value="pyridox_kin"/>
    <property type="match status" value="1"/>
</dbReference>
<evidence type="ECO:0000256" key="12">
    <source>
        <dbReference type="ARBA" id="ARBA00047310"/>
    </source>
</evidence>
<keyword evidence="17" id="KW-1185">Reference proteome</keyword>
<keyword evidence="10" id="KW-0067">ATP-binding</keyword>
<sequence length="305" mass="33487">MTTEINNCRRVLSIQSHVVRGYVGNKSATFPLQVLGYEVDAINSVQFSNHTQYPHIGGQILKCGELKELVNGLRNNGLLCKYSHLLTGYIGDPSFLQETAAVVKELKALNPHLVYVCDPVMGDHGRFYTSETLLPVYRDEVLPVADIVVPNQFEIECLTGKKIASVCDAVNAMKVVHDKGPHTVIITSTELGDTDNLLMIASHRKGDGSFVRFQQKIPVQDAVFVGTGDLFASLLLAWSEKADIKEACSKVISTMQHVLTRTLKAAKELAGEGNKPNCMQLELQLIQSIRDIETPTTPVPSAEDI</sequence>
<comment type="pathway">
    <text evidence="2">Cofactor metabolism; pyridoxal 5'-phosphate salvage; pyridoxine 5'-phosphate from pyridoxine: step 1/1.</text>
</comment>
<keyword evidence="7" id="KW-0808">Transferase</keyword>
<evidence type="ECO:0000256" key="7">
    <source>
        <dbReference type="ARBA" id="ARBA00022679"/>
    </source>
</evidence>